<gene>
    <name evidence="2" type="ORF">BSTOLATCC_MIC45476</name>
</gene>
<sequence length="265" mass="31106">MEQMWDSIEEAYDGDFALNSYESLKSEVDTSSQVDLEANKDLLHIQFPSARKHKSQCFANNEESTEKIRKDLATENSKLRDKEEHLKNLFERAKKESTKLRKAKEELQRCRESLKRREQSLQMEEIEVMHEKEQIEHEKEDLMKLKAQLSHDFAKLKQERQKLQVEKRDIECASKEIGKTSKKLTREKVLLKKSSLNLKPKVFETKEKLEDCNNQNLELNITSISTEPINMLSPQLFKTRSEPSTDRKVAKTPIPQGRVLTFNRD</sequence>
<organism evidence="2 3">
    <name type="scientific">Blepharisma stoltei</name>
    <dbReference type="NCBI Taxonomy" id="1481888"/>
    <lineage>
        <taxon>Eukaryota</taxon>
        <taxon>Sar</taxon>
        <taxon>Alveolata</taxon>
        <taxon>Ciliophora</taxon>
        <taxon>Postciliodesmatophora</taxon>
        <taxon>Heterotrichea</taxon>
        <taxon>Heterotrichida</taxon>
        <taxon>Blepharismidae</taxon>
        <taxon>Blepharisma</taxon>
    </lineage>
</organism>
<protein>
    <submittedName>
        <fullName evidence="2">Uncharacterized protein</fullName>
    </submittedName>
</protein>
<accession>A0AAU9JQM1</accession>
<evidence type="ECO:0000313" key="2">
    <source>
        <dbReference type="EMBL" id="CAG9328014.1"/>
    </source>
</evidence>
<evidence type="ECO:0000313" key="3">
    <source>
        <dbReference type="Proteomes" id="UP001162131"/>
    </source>
</evidence>
<proteinExistence type="predicted"/>
<dbReference type="EMBL" id="CAJZBQ010000045">
    <property type="protein sequence ID" value="CAG9328014.1"/>
    <property type="molecule type" value="Genomic_DNA"/>
</dbReference>
<keyword evidence="3" id="KW-1185">Reference proteome</keyword>
<evidence type="ECO:0000256" key="1">
    <source>
        <dbReference type="SAM" id="Coils"/>
    </source>
</evidence>
<dbReference type="AlphaFoldDB" id="A0AAU9JQM1"/>
<name>A0AAU9JQM1_9CILI</name>
<comment type="caution">
    <text evidence="2">The sequence shown here is derived from an EMBL/GenBank/DDBJ whole genome shotgun (WGS) entry which is preliminary data.</text>
</comment>
<dbReference type="Proteomes" id="UP001162131">
    <property type="component" value="Unassembled WGS sequence"/>
</dbReference>
<feature type="coiled-coil region" evidence="1">
    <location>
        <begin position="69"/>
        <end position="176"/>
    </location>
</feature>
<reference evidence="2" key="1">
    <citation type="submission" date="2021-09" db="EMBL/GenBank/DDBJ databases">
        <authorList>
            <consortium name="AG Swart"/>
            <person name="Singh M."/>
            <person name="Singh A."/>
            <person name="Seah K."/>
            <person name="Emmerich C."/>
        </authorList>
    </citation>
    <scope>NUCLEOTIDE SEQUENCE</scope>
    <source>
        <strain evidence="2">ATCC30299</strain>
    </source>
</reference>
<keyword evidence="1" id="KW-0175">Coiled coil</keyword>